<reference evidence="1 2" key="1">
    <citation type="submission" date="2020-02" db="EMBL/GenBank/DDBJ databases">
        <authorList>
            <person name="Subbiah M."/>
            <person name="Call D."/>
        </authorList>
    </citation>
    <scope>NUCLEOTIDE SEQUENCE [LARGE SCALE GENOMIC DNA]</scope>
    <source>
        <strain evidence="1 2">8375wB1</strain>
    </source>
</reference>
<dbReference type="PANTHER" id="PTHR30451:SF21">
    <property type="entry name" value="FIMBRIAL USHER DOMAIN-CONTAINING PROTEIN YDET-RELATED"/>
    <property type="match status" value="1"/>
</dbReference>
<proteinExistence type="predicted"/>
<sequence length="146" mass="17029">WETTWYGGGQYAEYYRAAMFGLGFNLGDFGAISFDVTQTKSTLADQSEHKGQSYRFLYAKTLNQLGTNFQLMGYRYSTSGFYTLSDTMYKHMDGYEFNDGDDEDTPMWSRYYNLFYTKRGKLQVNISQQLGEYGSFYLSGSQQTYW</sequence>
<dbReference type="GO" id="GO:0015473">
    <property type="term" value="F:fimbrial usher porin activity"/>
    <property type="evidence" value="ECO:0007669"/>
    <property type="project" value="InterPro"/>
</dbReference>
<accession>A0A8T6QJE9</accession>
<evidence type="ECO:0000313" key="1">
    <source>
        <dbReference type="EMBL" id="NEN74528.1"/>
    </source>
</evidence>
<comment type="caution">
    <text evidence="1">The sequence shown here is derived from an EMBL/GenBank/DDBJ whole genome shotgun (WGS) entry which is preliminary data.</text>
</comment>
<dbReference type="Pfam" id="PF00577">
    <property type="entry name" value="Usher"/>
    <property type="match status" value="1"/>
</dbReference>
<dbReference type="EMBL" id="JAAGYP010000896">
    <property type="protein sequence ID" value="NEN74528.1"/>
    <property type="molecule type" value="Genomic_DNA"/>
</dbReference>
<dbReference type="GO" id="GO:0009279">
    <property type="term" value="C:cell outer membrane"/>
    <property type="evidence" value="ECO:0007669"/>
    <property type="project" value="TreeGrafter"/>
</dbReference>
<dbReference type="PANTHER" id="PTHR30451">
    <property type="entry name" value="OUTER MEMBRANE USHER PROTEIN"/>
    <property type="match status" value="1"/>
</dbReference>
<gene>
    <name evidence="1" type="ORF">G3W53_31985</name>
</gene>
<feature type="non-terminal residue" evidence="1">
    <location>
        <position position="146"/>
    </location>
</feature>
<evidence type="ECO:0000313" key="2">
    <source>
        <dbReference type="Proteomes" id="UP000471360"/>
    </source>
</evidence>
<dbReference type="GO" id="GO:0009297">
    <property type="term" value="P:pilus assembly"/>
    <property type="evidence" value="ECO:0007669"/>
    <property type="project" value="InterPro"/>
</dbReference>
<dbReference type="Proteomes" id="UP000471360">
    <property type="component" value="Unassembled WGS sequence"/>
</dbReference>
<name>A0A8T6QJE9_ECOLX</name>
<feature type="non-terminal residue" evidence="1">
    <location>
        <position position="1"/>
    </location>
</feature>
<organism evidence="1 2">
    <name type="scientific">Escherichia coli</name>
    <dbReference type="NCBI Taxonomy" id="562"/>
    <lineage>
        <taxon>Bacteria</taxon>
        <taxon>Pseudomonadati</taxon>
        <taxon>Pseudomonadota</taxon>
        <taxon>Gammaproteobacteria</taxon>
        <taxon>Enterobacterales</taxon>
        <taxon>Enterobacteriaceae</taxon>
        <taxon>Escherichia</taxon>
    </lineage>
</organism>
<protein>
    <submittedName>
        <fullName evidence="1">Fimbria/pilus outer membrane usher protein</fullName>
    </submittedName>
</protein>
<dbReference type="AlphaFoldDB" id="A0A8T6QJE9"/>
<dbReference type="InterPro" id="IPR000015">
    <property type="entry name" value="Fimb_usher"/>
</dbReference>